<name>A0A0E2Z2P4_9GAMM</name>
<protein>
    <submittedName>
        <fullName evidence="1">Uncharacterized protein</fullName>
    </submittedName>
</protein>
<gene>
    <name evidence="1" type="ORF">IB75_08430</name>
</gene>
<proteinExistence type="predicted"/>
<dbReference type="Proteomes" id="UP000028839">
    <property type="component" value="Unassembled WGS sequence"/>
</dbReference>
<accession>A0A0E2Z2P4</accession>
<reference evidence="1 2" key="1">
    <citation type="submission" date="2014-07" db="EMBL/GenBank/DDBJ databases">
        <title>Comparative analysis of Nitrosococcus oceani genome inventories of strains from Pacific and Atlantic gyres.</title>
        <authorList>
            <person name="Lim C.K."/>
            <person name="Wang L."/>
            <person name="Sayavedra-Soto L.A."/>
            <person name="Klotz M.G."/>
        </authorList>
    </citation>
    <scope>NUCLEOTIDE SEQUENCE [LARGE SCALE GENOMIC DNA]</scope>
    <source>
        <strain evidence="1 2">C-27</strain>
    </source>
</reference>
<dbReference type="EMBL" id="JPGN01000052">
    <property type="protein sequence ID" value="KFI19491.1"/>
    <property type="molecule type" value="Genomic_DNA"/>
</dbReference>
<dbReference type="HOGENOM" id="CLU_1990296_0_0_6"/>
<evidence type="ECO:0000313" key="1">
    <source>
        <dbReference type="EMBL" id="KFI19491.1"/>
    </source>
</evidence>
<dbReference type="AlphaFoldDB" id="A0A0E2Z2P4"/>
<evidence type="ECO:0000313" key="2">
    <source>
        <dbReference type="Proteomes" id="UP000028839"/>
    </source>
</evidence>
<comment type="caution">
    <text evidence="1">The sequence shown here is derived from an EMBL/GenBank/DDBJ whole genome shotgun (WGS) entry which is preliminary data.</text>
</comment>
<organism evidence="1 2">
    <name type="scientific">Nitrosococcus oceani C-27</name>
    <dbReference type="NCBI Taxonomy" id="314279"/>
    <lineage>
        <taxon>Bacteria</taxon>
        <taxon>Pseudomonadati</taxon>
        <taxon>Pseudomonadota</taxon>
        <taxon>Gammaproteobacteria</taxon>
        <taxon>Chromatiales</taxon>
        <taxon>Chromatiaceae</taxon>
        <taxon>Nitrosococcus</taxon>
    </lineage>
</organism>
<sequence>MFSLPWLLKKPRKRARYAALCLLHLWEYLRAFFYDVHGTKCVPNGACVDSKMNGSFTKLCIRVILHVAFQCRLVQLALTRTMNFRAKVFARAPAVNRIAGYFKQALRLSLASAFFDEGHNTMTKV</sequence>